<dbReference type="InterPro" id="IPR036890">
    <property type="entry name" value="HATPase_C_sf"/>
</dbReference>
<dbReference type="GO" id="GO:0034220">
    <property type="term" value="P:monoatomic ion transmembrane transport"/>
    <property type="evidence" value="ECO:0007669"/>
    <property type="project" value="UniProtKB-KW"/>
</dbReference>
<dbReference type="SUPFAM" id="SSF55781">
    <property type="entry name" value="GAF domain-like"/>
    <property type="match status" value="1"/>
</dbReference>
<dbReference type="CDD" id="cd00082">
    <property type="entry name" value="HisKA"/>
    <property type="match status" value="1"/>
</dbReference>
<keyword evidence="6" id="KW-0902">Two-component regulatory system</keyword>
<dbReference type="EMBL" id="CP031165">
    <property type="protein sequence ID" value="AXV04860.1"/>
    <property type="molecule type" value="Genomic_DNA"/>
</dbReference>
<dbReference type="Pfam" id="PF13185">
    <property type="entry name" value="GAF_2"/>
    <property type="match status" value="1"/>
</dbReference>
<dbReference type="PROSITE" id="PS50109">
    <property type="entry name" value="HIS_KIN"/>
    <property type="match status" value="1"/>
</dbReference>
<keyword evidence="5 9" id="KW-0808">Transferase</keyword>
<keyword evidence="9" id="KW-0813">Transport</keyword>
<evidence type="ECO:0000256" key="6">
    <source>
        <dbReference type="ARBA" id="ARBA00023012"/>
    </source>
</evidence>
<feature type="transmembrane region" description="Helical" evidence="7">
    <location>
        <begin position="75"/>
        <end position="95"/>
    </location>
</feature>
<dbReference type="OrthoDB" id="9757990at2"/>
<organism evidence="9 10">
    <name type="scientific">Euzebya pacifica</name>
    <dbReference type="NCBI Taxonomy" id="1608957"/>
    <lineage>
        <taxon>Bacteria</taxon>
        <taxon>Bacillati</taxon>
        <taxon>Actinomycetota</taxon>
        <taxon>Nitriliruptoria</taxon>
        <taxon>Euzebyales</taxon>
    </lineage>
</organism>
<dbReference type="GO" id="GO:0000155">
    <property type="term" value="F:phosphorelay sensor kinase activity"/>
    <property type="evidence" value="ECO:0007669"/>
    <property type="project" value="InterPro"/>
</dbReference>
<evidence type="ECO:0000313" key="9">
    <source>
        <dbReference type="EMBL" id="AXV04860.1"/>
    </source>
</evidence>
<dbReference type="InterPro" id="IPR004358">
    <property type="entry name" value="Sig_transdc_His_kin-like_C"/>
</dbReference>
<dbReference type="PRINTS" id="PR00344">
    <property type="entry name" value="BCTRLSENSOR"/>
</dbReference>
<evidence type="ECO:0000256" key="1">
    <source>
        <dbReference type="ARBA" id="ARBA00000085"/>
    </source>
</evidence>
<dbReference type="Pfam" id="PF00512">
    <property type="entry name" value="HisKA"/>
    <property type="match status" value="1"/>
</dbReference>
<feature type="domain" description="Histidine kinase" evidence="8">
    <location>
        <begin position="365"/>
        <end position="580"/>
    </location>
</feature>
<dbReference type="KEGG" id="euz:DVS28_a0152"/>
<gene>
    <name evidence="9" type="ORF">DVS28_a0152</name>
</gene>
<dbReference type="RefSeq" id="WP_114589746.1">
    <property type="nucleotide sequence ID" value="NZ_CP031165.1"/>
</dbReference>
<sequence length="594" mass="63413">MDTQLKDYLLRTVRIGVLVTVAMVALFVMLPWLPGTPVHDRTAYLAVVAVTAAGALVIGRLPWPSLIDRGWGHHLLYLWSIGDILLVTALLVPTGGADSPLFWTYALTTVFFAASYPLSGQGTLVAFTVTCYLAVGAVTDTMPAVADVAERLMLLGLIAWMSSFLSRELLDAAAGHAAARDRAERHAALLAQVADSARHVHDLDPERAKLAVLTALGQLGFHTAALVVRVDDDSCRVDAATGLTDDGEHDLIPMAVGVVGEVFRTGRTIMLEDCPLDDPSVAPIRGEGVVEFVAVPIQVDEVVVAVLLGGTAQRGLVQQDQAGEFELLAGFAAQALENADRFRAEQEANERLAELDAMKTDFLATVSRELRTPLTVIAGAGRMLSTEWDAIDDRTRQELLVQSNASVDHLSRVIRTMLDLSAMQAGQLRPDIVAVDLGQLVSSVLDGLDEDLARHQVVVSGTTDVFVMADRGLLARVLDDLLRNVAVYTPAATLLAVTARPVDGDVEVEVLDRGPGIPPAVLDGLGTPFLRAGQINTRGRGLGLGLAMAKETLRLHDRELVIASTPGLGTRCRLTLPAALAQPVARTPRRSLTA</sequence>
<dbReference type="Gene3D" id="1.10.287.130">
    <property type="match status" value="1"/>
</dbReference>
<dbReference type="InterPro" id="IPR003661">
    <property type="entry name" value="HisK_dim/P_dom"/>
</dbReference>
<dbReference type="SMART" id="SM00388">
    <property type="entry name" value="HisKA"/>
    <property type="match status" value="1"/>
</dbReference>
<dbReference type="Proteomes" id="UP000264006">
    <property type="component" value="Chromosome"/>
</dbReference>
<evidence type="ECO:0000256" key="3">
    <source>
        <dbReference type="ARBA" id="ARBA00012438"/>
    </source>
</evidence>
<protein>
    <recommendedName>
        <fullName evidence="3">histidine kinase</fullName>
        <ecNumber evidence="3">2.7.13.3</ecNumber>
    </recommendedName>
</protein>
<reference evidence="9 10" key="1">
    <citation type="submission" date="2018-09" db="EMBL/GenBank/DDBJ databases">
        <title>Complete genome sequence of Euzebya sp. DY32-46 isolated from seawater of Pacific Ocean.</title>
        <authorList>
            <person name="Xu L."/>
            <person name="Wu Y.-H."/>
            <person name="Xu X.-W."/>
        </authorList>
    </citation>
    <scope>NUCLEOTIDE SEQUENCE [LARGE SCALE GENOMIC DNA]</scope>
    <source>
        <strain evidence="9 10">DY32-46</strain>
    </source>
</reference>
<dbReference type="Pfam" id="PF02518">
    <property type="entry name" value="HATPase_c"/>
    <property type="match status" value="1"/>
</dbReference>
<dbReference type="InterPro" id="IPR036097">
    <property type="entry name" value="HisK_dim/P_sf"/>
</dbReference>
<evidence type="ECO:0000259" key="8">
    <source>
        <dbReference type="PROSITE" id="PS50109"/>
    </source>
</evidence>
<keyword evidence="5 9" id="KW-0418">Kinase</keyword>
<name>A0A346XRL3_9ACTN</name>
<keyword evidence="9" id="KW-0407">Ion channel</keyword>
<dbReference type="AlphaFoldDB" id="A0A346XRL3"/>
<dbReference type="SMART" id="SM00065">
    <property type="entry name" value="GAF"/>
    <property type="match status" value="1"/>
</dbReference>
<evidence type="ECO:0000256" key="5">
    <source>
        <dbReference type="ARBA" id="ARBA00022777"/>
    </source>
</evidence>
<dbReference type="SMART" id="SM00387">
    <property type="entry name" value="HATPase_c"/>
    <property type="match status" value="1"/>
</dbReference>
<accession>A0A346XRL3</accession>
<dbReference type="InterPro" id="IPR029016">
    <property type="entry name" value="GAF-like_dom_sf"/>
</dbReference>
<feature type="transmembrane region" description="Helical" evidence="7">
    <location>
        <begin position="44"/>
        <end position="63"/>
    </location>
</feature>
<evidence type="ECO:0000256" key="2">
    <source>
        <dbReference type="ARBA" id="ARBA00004236"/>
    </source>
</evidence>
<dbReference type="InterPro" id="IPR005467">
    <property type="entry name" value="His_kinase_dom"/>
</dbReference>
<keyword evidence="9" id="KW-0406">Ion transport</keyword>
<keyword evidence="7" id="KW-1133">Transmembrane helix</keyword>
<dbReference type="Gene3D" id="3.30.565.10">
    <property type="entry name" value="Histidine kinase-like ATPase, C-terminal domain"/>
    <property type="match status" value="1"/>
</dbReference>
<dbReference type="SUPFAM" id="SSF47384">
    <property type="entry name" value="Homodimeric domain of signal transducing histidine kinase"/>
    <property type="match status" value="1"/>
</dbReference>
<dbReference type="SUPFAM" id="SSF55874">
    <property type="entry name" value="ATPase domain of HSP90 chaperone/DNA topoisomerase II/histidine kinase"/>
    <property type="match status" value="1"/>
</dbReference>
<comment type="subcellular location">
    <subcellularLocation>
        <location evidence="2">Cell membrane</location>
    </subcellularLocation>
</comment>
<keyword evidence="10" id="KW-1185">Reference proteome</keyword>
<dbReference type="EC" id="2.7.13.3" evidence="3"/>
<evidence type="ECO:0000256" key="4">
    <source>
        <dbReference type="ARBA" id="ARBA00022553"/>
    </source>
</evidence>
<keyword evidence="7" id="KW-0472">Membrane</keyword>
<evidence type="ECO:0000256" key="7">
    <source>
        <dbReference type="SAM" id="Phobius"/>
    </source>
</evidence>
<keyword evidence="7" id="KW-0812">Transmembrane</keyword>
<feature type="transmembrane region" description="Helical" evidence="7">
    <location>
        <begin position="125"/>
        <end position="146"/>
    </location>
</feature>
<evidence type="ECO:0000313" key="10">
    <source>
        <dbReference type="Proteomes" id="UP000264006"/>
    </source>
</evidence>
<dbReference type="InterPro" id="IPR003018">
    <property type="entry name" value="GAF"/>
</dbReference>
<keyword evidence="4" id="KW-0597">Phosphoprotein</keyword>
<feature type="transmembrane region" description="Helical" evidence="7">
    <location>
        <begin position="101"/>
        <end position="118"/>
    </location>
</feature>
<proteinExistence type="predicted"/>
<comment type="catalytic activity">
    <reaction evidence="1">
        <text>ATP + protein L-histidine = ADP + protein N-phospho-L-histidine.</text>
        <dbReference type="EC" id="2.7.13.3"/>
    </reaction>
</comment>
<dbReference type="InterPro" id="IPR003594">
    <property type="entry name" value="HATPase_dom"/>
</dbReference>
<dbReference type="PANTHER" id="PTHR45569">
    <property type="entry name" value="SENSOR PROTEIN KDPD"/>
    <property type="match status" value="1"/>
</dbReference>
<dbReference type="InterPro" id="IPR052023">
    <property type="entry name" value="Histidine_kinase_KdpD"/>
</dbReference>
<dbReference type="PANTHER" id="PTHR45569:SF1">
    <property type="entry name" value="SENSOR PROTEIN KDPD"/>
    <property type="match status" value="1"/>
</dbReference>
<dbReference type="Gene3D" id="3.30.450.40">
    <property type="match status" value="1"/>
</dbReference>
<feature type="transmembrane region" description="Helical" evidence="7">
    <location>
        <begin position="12"/>
        <end position="32"/>
    </location>
</feature>
<dbReference type="GO" id="GO:0005886">
    <property type="term" value="C:plasma membrane"/>
    <property type="evidence" value="ECO:0007669"/>
    <property type="project" value="UniProtKB-SubCell"/>
</dbReference>